<dbReference type="PANTHER" id="PTHR43135">
    <property type="entry name" value="ALPHA-D-RIBOSE 1-METHYLPHOSPHONATE 5-TRIPHOSPHATE DIPHOSPHATASE"/>
    <property type="match status" value="1"/>
</dbReference>
<dbReference type="InterPro" id="IPR006680">
    <property type="entry name" value="Amidohydro-rel"/>
</dbReference>
<evidence type="ECO:0000313" key="2">
    <source>
        <dbReference type="EMBL" id="MCL9814627.1"/>
    </source>
</evidence>
<name>A0AAE3FS40_9EURY</name>
<dbReference type="InterPro" id="IPR057744">
    <property type="entry name" value="OTAase-like"/>
</dbReference>
<dbReference type="RefSeq" id="WP_250597765.1">
    <property type="nucleotide sequence ID" value="NZ_JAKRVY010000008.1"/>
</dbReference>
<dbReference type="SUPFAM" id="SSF51556">
    <property type="entry name" value="Metallo-dependent hydrolases"/>
    <property type="match status" value="1"/>
</dbReference>
<dbReference type="PANTHER" id="PTHR43135:SF3">
    <property type="entry name" value="ALPHA-D-RIBOSE 1-METHYLPHOSPHONATE 5-TRIPHOSPHATE DIPHOSPHATASE"/>
    <property type="match status" value="1"/>
</dbReference>
<dbReference type="Gene3D" id="2.30.40.10">
    <property type="entry name" value="Urease, subunit C, domain 1"/>
    <property type="match status" value="1"/>
</dbReference>
<reference evidence="2 3" key="1">
    <citation type="journal article" date="2022" name="Syst. Appl. Microbiol.">
        <title>Natronocalculus amylovorans gen. nov., sp. nov., and Natranaeroarchaeum aerophilus sp. nov., dominant culturable amylolytic natronoarchaea from hypersaline soda lakes in southwestern Siberia.</title>
        <authorList>
            <person name="Sorokin D.Y."/>
            <person name="Elcheninov A.G."/>
            <person name="Khizhniak T.V."/>
            <person name="Koenen M."/>
            <person name="Bale N.J."/>
            <person name="Damste J.S.S."/>
            <person name="Kublanov I.V."/>
        </authorList>
    </citation>
    <scope>NUCLEOTIDE SEQUENCE [LARGE SCALE GENOMIC DNA]</scope>
    <source>
        <strain evidence="2 3">AArc-St1-1</strain>
    </source>
</reference>
<dbReference type="GO" id="GO:0016810">
    <property type="term" value="F:hydrolase activity, acting on carbon-nitrogen (but not peptide) bonds"/>
    <property type="evidence" value="ECO:0007669"/>
    <property type="project" value="InterPro"/>
</dbReference>
<dbReference type="AlphaFoldDB" id="A0AAE3FS40"/>
<keyword evidence="3" id="KW-1185">Reference proteome</keyword>
<feature type="domain" description="Amidohydrolase-related" evidence="1">
    <location>
        <begin position="49"/>
        <end position="382"/>
    </location>
</feature>
<proteinExistence type="predicted"/>
<dbReference type="InterPro" id="IPR032466">
    <property type="entry name" value="Metal_Hydrolase"/>
</dbReference>
<protein>
    <submittedName>
        <fullName evidence="2">Amidohydrolase family protein</fullName>
    </submittedName>
</protein>
<organism evidence="2 3">
    <name type="scientific">Natranaeroarchaeum aerophilus</name>
    <dbReference type="NCBI Taxonomy" id="2917711"/>
    <lineage>
        <taxon>Archaea</taxon>
        <taxon>Methanobacteriati</taxon>
        <taxon>Methanobacteriota</taxon>
        <taxon>Stenosarchaea group</taxon>
        <taxon>Halobacteria</taxon>
        <taxon>Halobacteriales</taxon>
        <taxon>Natronoarchaeaceae</taxon>
        <taxon>Natranaeroarchaeum</taxon>
    </lineage>
</organism>
<dbReference type="Gene3D" id="3.20.20.140">
    <property type="entry name" value="Metal-dependent hydrolases"/>
    <property type="match status" value="1"/>
</dbReference>
<dbReference type="CDD" id="cd01299">
    <property type="entry name" value="Met_dep_hydrolase_A"/>
    <property type="match status" value="1"/>
</dbReference>
<dbReference type="Proteomes" id="UP001202674">
    <property type="component" value="Unassembled WGS sequence"/>
</dbReference>
<evidence type="ECO:0000313" key="3">
    <source>
        <dbReference type="Proteomes" id="UP001202674"/>
    </source>
</evidence>
<dbReference type="Pfam" id="PF01979">
    <property type="entry name" value="Amidohydro_1"/>
    <property type="match status" value="1"/>
</dbReference>
<gene>
    <name evidence="2" type="ORF">AArcSt11_13290</name>
</gene>
<evidence type="ECO:0000259" key="1">
    <source>
        <dbReference type="Pfam" id="PF01979"/>
    </source>
</evidence>
<dbReference type="EMBL" id="JAKRVY010000008">
    <property type="protein sequence ID" value="MCL9814627.1"/>
    <property type="molecule type" value="Genomic_DNA"/>
</dbReference>
<sequence>MILRGARVVDGDGGVFDGPVQFNDGRITATSDVSTARADEEVVDLDEYTLVPGIVDSHVHFSLSGEASIEDVTDKTDAELLFTEIANARRTLESGVTGVRSMGARGLDIALARAIEGGDVPGPRTIANCASITITGGHGHHLGQEVDGPEECRRAVREQRKQGAQFIKFMATGGVTTPGTDPGTLAFTREEIHALVDEAHRRGVHVATHAHGAEGIRVAAEAGVDTVEHGTFLDDAAIEAMLDEDVTLVPTLTAPHRILHNGDRATAETLAQSNEVYEIHRESFRRAVEAGVRIAGGTDAGTPFNHHGSNLVEIQFMARNGMAPVEAITAMTGTAAETIGLDDTGKIAPGYHADLLVVEDDPTADIAALDDIETVLKGGEVVAGTPLSELGP</sequence>
<accession>A0AAE3FS40</accession>
<comment type="caution">
    <text evidence="2">The sequence shown here is derived from an EMBL/GenBank/DDBJ whole genome shotgun (WGS) entry which is preliminary data.</text>
</comment>
<dbReference type="SUPFAM" id="SSF51338">
    <property type="entry name" value="Composite domain of metallo-dependent hydrolases"/>
    <property type="match status" value="1"/>
</dbReference>
<dbReference type="InterPro" id="IPR011059">
    <property type="entry name" value="Metal-dep_hydrolase_composite"/>
</dbReference>
<dbReference type="InterPro" id="IPR051781">
    <property type="entry name" value="Metallo-dep_Hydrolase"/>
</dbReference>